<dbReference type="Proteomes" id="UP000587942">
    <property type="component" value="Unassembled WGS sequence"/>
</dbReference>
<dbReference type="InterPro" id="IPR036513">
    <property type="entry name" value="STAS_dom_sf"/>
</dbReference>
<feature type="domain" description="STAS" evidence="2">
    <location>
        <begin position="171"/>
        <end position="280"/>
    </location>
</feature>
<dbReference type="InterPro" id="IPR002645">
    <property type="entry name" value="STAS_dom"/>
</dbReference>
<dbReference type="InterPro" id="IPR051932">
    <property type="entry name" value="Bact_StressResp_Reg"/>
</dbReference>
<dbReference type="AlphaFoldDB" id="A0A846TJ12"/>
<dbReference type="PANTHER" id="PTHR33745:SF3">
    <property type="entry name" value="RSBT CO-ANTAGONIST PROTEIN RSBRC"/>
    <property type="match status" value="1"/>
</dbReference>
<sequence length="280" mass="32531">MKSYSDAKIRTKLHEFFQEKTWALTEEWYDSLNKTDPSGVYSSTDPEVITTVKQQNHAFHLHFCHVFITDHSDFVKSMEKWVHEIAQDSEHLNTPIHYILREFFNTQEQYLKLFDQFSAENMEEFADKDLNEWRMTIIRTFKNIITWFAEEYHRYSSIKLQAQQETIKELSSPIITVGRKTAILPLIGVIDTERARVILENTLSQCSNKDIDILYIDLSGVMIVDTMVAQQIFHLINALNLIGVTSILSGIRPEVAQTAVQLGIDFKDIIIKSNLKLLND</sequence>
<dbReference type="PANTHER" id="PTHR33745">
    <property type="entry name" value="RSBT ANTAGONIST PROTEIN RSBS-RELATED"/>
    <property type="match status" value="1"/>
</dbReference>
<evidence type="ECO:0000259" key="2">
    <source>
        <dbReference type="PROSITE" id="PS50801"/>
    </source>
</evidence>
<reference evidence="3 4" key="1">
    <citation type="submission" date="2020-03" db="EMBL/GenBank/DDBJ databases">
        <authorList>
            <person name="Sun Q."/>
        </authorList>
    </citation>
    <scope>NUCLEOTIDE SEQUENCE [LARGE SCALE GENOMIC DNA]</scope>
    <source>
        <strain evidence="3 4">KACC 21451</strain>
    </source>
</reference>
<dbReference type="SUPFAM" id="SSF52091">
    <property type="entry name" value="SpoIIaa-like"/>
    <property type="match status" value="1"/>
</dbReference>
<comment type="caution">
    <text evidence="3">The sequence shown here is derived from an EMBL/GenBank/DDBJ whole genome shotgun (WGS) entry which is preliminary data.</text>
</comment>
<dbReference type="Pfam" id="PF01740">
    <property type="entry name" value="STAS"/>
    <property type="match status" value="1"/>
</dbReference>
<organism evidence="3 4">
    <name type="scientific">Mesobacillus selenatarsenatis</name>
    <dbReference type="NCBI Taxonomy" id="388741"/>
    <lineage>
        <taxon>Bacteria</taxon>
        <taxon>Bacillati</taxon>
        <taxon>Bacillota</taxon>
        <taxon>Bacilli</taxon>
        <taxon>Bacillales</taxon>
        <taxon>Bacillaceae</taxon>
        <taxon>Mesobacillus</taxon>
    </lineage>
</organism>
<evidence type="ECO:0000313" key="4">
    <source>
        <dbReference type="Proteomes" id="UP000587942"/>
    </source>
</evidence>
<dbReference type="PROSITE" id="PS50801">
    <property type="entry name" value="STAS"/>
    <property type="match status" value="1"/>
</dbReference>
<evidence type="ECO:0000256" key="1">
    <source>
        <dbReference type="ARBA" id="ARBA00022553"/>
    </source>
</evidence>
<gene>
    <name evidence="3" type="ORF">GWK17_00715</name>
</gene>
<name>A0A846TJ12_9BACI</name>
<dbReference type="CDD" id="cd07041">
    <property type="entry name" value="STAS_RsbR_RsbS_like"/>
    <property type="match status" value="1"/>
</dbReference>
<evidence type="ECO:0000313" key="3">
    <source>
        <dbReference type="EMBL" id="NKE04005.1"/>
    </source>
</evidence>
<keyword evidence="1" id="KW-0597">Phosphoprotein</keyword>
<accession>A0A846TJ12</accession>
<proteinExistence type="predicted"/>
<protein>
    <submittedName>
        <fullName evidence="3">STAS domain-containing protein</fullName>
    </submittedName>
</protein>
<dbReference type="RefSeq" id="WP_167830533.1">
    <property type="nucleotide sequence ID" value="NZ_JAAVUM010000001.1"/>
</dbReference>
<dbReference type="Gene3D" id="3.30.750.24">
    <property type="entry name" value="STAS domain"/>
    <property type="match status" value="1"/>
</dbReference>
<dbReference type="EMBL" id="JAAVUM010000001">
    <property type="protein sequence ID" value="NKE04005.1"/>
    <property type="molecule type" value="Genomic_DNA"/>
</dbReference>